<dbReference type="Proteomes" id="UP000253094">
    <property type="component" value="Unassembled WGS sequence"/>
</dbReference>
<organism evidence="1 2">
    <name type="scientific">Sphaerisporangium album</name>
    <dbReference type="NCBI Taxonomy" id="509200"/>
    <lineage>
        <taxon>Bacteria</taxon>
        <taxon>Bacillati</taxon>
        <taxon>Actinomycetota</taxon>
        <taxon>Actinomycetes</taxon>
        <taxon>Streptosporangiales</taxon>
        <taxon>Streptosporangiaceae</taxon>
        <taxon>Sphaerisporangium</taxon>
    </lineage>
</organism>
<keyword evidence="2" id="KW-1185">Reference proteome</keyword>
<accession>A0A367FRG8</accession>
<dbReference type="AlphaFoldDB" id="A0A367FRG8"/>
<proteinExistence type="predicted"/>
<protein>
    <submittedName>
        <fullName evidence="1">Uncharacterized protein</fullName>
    </submittedName>
</protein>
<gene>
    <name evidence="1" type="ORF">DQ384_04990</name>
</gene>
<dbReference type="EMBL" id="QOIL01000002">
    <property type="protein sequence ID" value="RCG32824.1"/>
    <property type="molecule type" value="Genomic_DNA"/>
</dbReference>
<name>A0A367FRG8_9ACTN</name>
<comment type="caution">
    <text evidence="1">The sequence shown here is derived from an EMBL/GenBank/DDBJ whole genome shotgun (WGS) entry which is preliminary data.</text>
</comment>
<evidence type="ECO:0000313" key="1">
    <source>
        <dbReference type="EMBL" id="RCG32824.1"/>
    </source>
</evidence>
<dbReference type="RefSeq" id="WP_114027457.1">
    <property type="nucleotide sequence ID" value="NZ_QOIL01000002.1"/>
</dbReference>
<sequence>MSRFIAHLAHTTVPGRPSREMTPASPARAAFWSYTKRLTDWKHNLTRAIVTRPPTTERRRR</sequence>
<evidence type="ECO:0000313" key="2">
    <source>
        <dbReference type="Proteomes" id="UP000253094"/>
    </source>
</evidence>
<dbReference type="OrthoDB" id="9815875at2"/>
<reference evidence="1 2" key="1">
    <citation type="submission" date="2018-06" db="EMBL/GenBank/DDBJ databases">
        <title>Sphaerisporangium craniellae sp. nov., isolated from a marine sponge in the South China Sea.</title>
        <authorList>
            <person name="Li L."/>
        </authorList>
    </citation>
    <scope>NUCLEOTIDE SEQUENCE [LARGE SCALE GENOMIC DNA]</scope>
    <source>
        <strain evidence="1 2">CCTCC AA 208026</strain>
    </source>
</reference>